<dbReference type="CDD" id="cd16017">
    <property type="entry name" value="LptA"/>
    <property type="match status" value="1"/>
</dbReference>
<evidence type="ECO:0000259" key="11">
    <source>
        <dbReference type="Pfam" id="PF08019"/>
    </source>
</evidence>
<name>A0ABW3LVI1_9GAMM</name>
<evidence type="ECO:0000259" key="10">
    <source>
        <dbReference type="Pfam" id="PF00884"/>
    </source>
</evidence>
<dbReference type="Pfam" id="PF00884">
    <property type="entry name" value="Sulfatase"/>
    <property type="match status" value="1"/>
</dbReference>
<evidence type="ECO:0000256" key="9">
    <source>
        <dbReference type="SAM" id="Phobius"/>
    </source>
</evidence>
<keyword evidence="5 9" id="KW-0812">Transmembrane</keyword>
<dbReference type="InterPro" id="IPR040423">
    <property type="entry name" value="PEA_transferase"/>
</dbReference>
<dbReference type="InterPro" id="IPR058130">
    <property type="entry name" value="PEA_transf_C"/>
</dbReference>
<sequence length="579" mass="63646">MTAIPHENVLRWLAGIGRRIATSLGKRPNIALESLILLVSAYFVAVTNTAFWKALSATGVLEGSRGLALVPSLAVAIMGFHAAVLAAFLNRWIAKPALTILMVLTAAVAFFADSYGVHMDQSMIRNMLKTDASEAAELFTPGLLGYVFVFGIIPTIAIWRTRLIVVPWRRAAFRRITFIMSMLALTLTAVLATFNDLSPLMRNHKALRYLIAPGNYIVSTAREIERQRRPKKNALHVVAPDAAQVAHAPGSKPHLLVIVVGETVRAKNWGLSGYARQTTPQLASLDVINFQDVTACGSNTEVSVPCMFSPFGRRSYDQDRITSSESLLHVLERAGVRTLWRDNQTGCKGVCDGLAFESYREPRKDDHCDSQACRDAVMLDGLHDAIDDNPGDVVVVLHQLGNHGPSYFKRYADQFRRFVPDCRSADLGSCSRQEIINAYDNAILATDDFLAQAIRMLADDASHDTAMIYISDHGESLGEANVYLHGLPYAIAPDTQIKVPLTAWLSEGMVESNGIDVSCVEARSRMHASHDNLFHSVLGLMQIQTNAYERDQDLFADCQRPPSSGRAGLGPSEKQRPTD</sequence>
<evidence type="ECO:0000256" key="6">
    <source>
        <dbReference type="ARBA" id="ARBA00022989"/>
    </source>
</evidence>
<dbReference type="InterPro" id="IPR012549">
    <property type="entry name" value="EptA-like_N"/>
</dbReference>
<organism evidence="12 13">
    <name type="scientific">Pseudoxanthomonas kaohsiungensis</name>
    <dbReference type="NCBI Taxonomy" id="283923"/>
    <lineage>
        <taxon>Bacteria</taxon>
        <taxon>Pseudomonadati</taxon>
        <taxon>Pseudomonadota</taxon>
        <taxon>Gammaproteobacteria</taxon>
        <taxon>Lysobacterales</taxon>
        <taxon>Lysobacteraceae</taxon>
        <taxon>Pseudoxanthomonas</taxon>
    </lineage>
</organism>
<feature type="domain" description="Sulfatase N-terminal" evidence="10">
    <location>
        <begin position="256"/>
        <end position="543"/>
    </location>
</feature>
<keyword evidence="13" id="KW-1185">Reference proteome</keyword>
<keyword evidence="2" id="KW-1003">Cell membrane</keyword>
<evidence type="ECO:0000256" key="8">
    <source>
        <dbReference type="SAM" id="MobiDB-lite"/>
    </source>
</evidence>
<protein>
    <submittedName>
        <fullName evidence="12">Phosphoethanolamine transferase</fullName>
        <ecNumber evidence="12">2.7.-.-</ecNumber>
    </submittedName>
</protein>
<evidence type="ECO:0000256" key="3">
    <source>
        <dbReference type="ARBA" id="ARBA00022519"/>
    </source>
</evidence>
<dbReference type="EC" id="2.7.-.-" evidence="12"/>
<keyword evidence="3" id="KW-0997">Cell inner membrane</keyword>
<dbReference type="InterPro" id="IPR017850">
    <property type="entry name" value="Alkaline_phosphatase_core_sf"/>
</dbReference>
<keyword evidence="6 9" id="KW-1133">Transmembrane helix</keyword>
<keyword evidence="4 12" id="KW-0808">Transferase</keyword>
<proteinExistence type="predicted"/>
<evidence type="ECO:0000256" key="2">
    <source>
        <dbReference type="ARBA" id="ARBA00022475"/>
    </source>
</evidence>
<evidence type="ECO:0000256" key="1">
    <source>
        <dbReference type="ARBA" id="ARBA00004429"/>
    </source>
</evidence>
<dbReference type="RefSeq" id="WP_162375410.1">
    <property type="nucleotide sequence ID" value="NZ_JBHTKN010000003.1"/>
</dbReference>
<comment type="subcellular location">
    <subcellularLocation>
        <location evidence="1">Cell inner membrane</location>
        <topology evidence="1">Multi-pass membrane protein</topology>
    </subcellularLocation>
</comment>
<accession>A0ABW3LVI1</accession>
<evidence type="ECO:0000256" key="5">
    <source>
        <dbReference type="ARBA" id="ARBA00022692"/>
    </source>
</evidence>
<evidence type="ECO:0000256" key="7">
    <source>
        <dbReference type="ARBA" id="ARBA00023136"/>
    </source>
</evidence>
<gene>
    <name evidence="12" type="ORF">ACFQ2N_06640</name>
</gene>
<dbReference type="NCBIfam" id="NF028537">
    <property type="entry name" value="P_eth_NH2_trans"/>
    <property type="match status" value="1"/>
</dbReference>
<feature type="transmembrane region" description="Helical" evidence="9">
    <location>
        <begin position="96"/>
        <end position="118"/>
    </location>
</feature>
<feature type="transmembrane region" description="Helical" evidence="9">
    <location>
        <begin position="35"/>
        <end position="55"/>
    </location>
</feature>
<evidence type="ECO:0000313" key="13">
    <source>
        <dbReference type="Proteomes" id="UP001597033"/>
    </source>
</evidence>
<feature type="transmembrane region" description="Helical" evidence="9">
    <location>
        <begin position="138"/>
        <end position="159"/>
    </location>
</feature>
<feature type="transmembrane region" description="Helical" evidence="9">
    <location>
        <begin position="171"/>
        <end position="194"/>
    </location>
</feature>
<dbReference type="GO" id="GO:0016740">
    <property type="term" value="F:transferase activity"/>
    <property type="evidence" value="ECO:0007669"/>
    <property type="project" value="UniProtKB-KW"/>
</dbReference>
<dbReference type="Gene3D" id="3.40.720.10">
    <property type="entry name" value="Alkaline Phosphatase, subunit A"/>
    <property type="match status" value="1"/>
</dbReference>
<dbReference type="PANTHER" id="PTHR30443:SF0">
    <property type="entry name" value="PHOSPHOETHANOLAMINE TRANSFERASE EPTA"/>
    <property type="match status" value="1"/>
</dbReference>
<feature type="domain" description="Phosphoethanolamine transferase N-terminal" evidence="11">
    <location>
        <begin position="78"/>
        <end position="226"/>
    </location>
</feature>
<dbReference type="Pfam" id="PF08019">
    <property type="entry name" value="EptA_B_N"/>
    <property type="match status" value="1"/>
</dbReference>
<feature type="transmembrane region" description="Helical" evidence="9">
    <location>
        <begin position="67"/>
        <end position="89"/>
    </location>
</feature>
<reference evidence="13" key="1">
    <citation type="journal article" date="2019" name="Int. J. Syst. Evol. Microbiol.">
        <title>The Global Catalogue of Microorganisms (GCM) 10K type strain sequencing project: providing services to taxonomists for standard genome sequencing and annotation.</title>
        <authorList>
            <consortium name="The Broad Institute Genomics Platform"/>
            <consortium name="The Broad Institute Genome Sequencing Center for Infectious Disease"/>
            <person name="Wu L."/>
            <person name="Ma J."/>
        </authorList>
    </citation>
    <scope>NUCLEOTIDE SEQUENCE [LARGE SCALE GENOMIC DNA]</scope>
    <source>
        <strain evidence="13">CCUG 55854</strain>
    </source>
</reference>
<keyword evidence="7 9" id="KW-0472">Membrane</keyword>
<feature type="region of interest" description="Disordered" evidence="8">
    <location>
        <begin position="557"/>
        <end position="579"/>
    </location>
</feature>
<dbReference type="InterPro" id="IPR000917">
    <property type="entry name" value="Sulfatase_N"/>
</dbReference>
<evidence type="ECO:0000256" key="4">
    <source>
        <dbReference type="ARBA" id="ARBA00022679"/>
    </source>
</evidence>
<dbReference type="SUPFAM" id="SSF53649">
    <property type="entry name" value="Alkaline phosphatase-like"/>
    <property type="match status" value="1"/>
</dbReference>
<dbReference type="Proteomes" id="UP001597033">
    <property type="component" value="Unassembled WGS sequence"/>
</dbReference>
<dbReference type="PANTHER" id="PTHR30443">
    <property type="entry name" value="INNER MEMBRANE PROTEIN"/>
    <property type="match status" value="1"/>
</dbReference>
<evidence type="ECO:0000313" key="12">
    <source>
        <dbReference type="EMBL" id="MFD1042020.1"/>
    </source>
</evidence>
<comment type="caution">
    <text evidence="12">The sequence shown here is derived from an EMBL/GenBank/DDBJ whole genome shotgun (WGS) entry which is preliminary data.</text>
</comment>
<dbReference type="EMBL" id="JBHTKN010000003">
    <property type="protein sequence ID" value="MFD1042020.1"/>
    <property type="molecule type" value="Genomic_DNA"/>
</dbReference>